<protein>
    <recommendedName>
        <fullName evidence="7">Alpha/beta-hydrolase family protein</fullName>
    </recommendedName>
</protein>
<feature type="transmembrane region" description="Helical" evidence="2">
    <location>
        <begin position="188"/>
        <end position="210"/>
    </location>
</feature>
<evidence type="ECO:0000256" key="2">
    <source>
        <dbReference type="SAM" id="Phobius"/>
    </source>
</evidence>
<dbReference type="AlphaFoldDB" id="A0A516X1G4"/>
<feature type="transmembrane region" description="Helical" evidence="2">
    <location>
        <begin position="71"/>
        <end position="95"/>
    </location>
</feature>
<feature type="domain" description="Alpha/beta-hydrolase catalytic" evidence="3">
    <location>
        <begin position="325"/>
        <end position="622"/>
    </location>
</feature>
<dbReference type="Proteomes" id="UP000317344">
    <property type="component" value="Chromosome"/>
</dbReference>
<evidence type="ECO:0000313" key="5">
    <source>
        <dbReference type="EMBL" id="QDQ96857.1"/>
    </source>
</evidence>
<dbReference type="Pfam" id="PF10081">
    <property type="entry name" value="Abhydrolase_9"/>
    <property type="match status" value="1"/>
</dbReference>
<accession>A0A516X1G4</accession>
<keyword evidence="2" id="KW-0472">Membrane</keyword>
<evidence type="ECO:0000259" key="3">
    <source>
        <dbReference type="Pfam" id="PF10081"/>
    </source>
</evidence>
<keyword evidence="6" id="KW-1185">Reference proteome</keyword>
<evidence type="ECO:0000313" key="6">
    <source>
        <dbReference type="Proteomes" id="UP000317344"/>
    </source>
</evidence>
<keyword evidence="2" id="KW-0812">Transmembrane</keyword>
<dbReference type="InterPro" id="IPR027788">
    <property type="entry name" value="Alpha/beta-hydrolase_N_dom"/>
</dbReference>
<sequence>MTKREGGIRCPWFRRPASPVPAAVLVRPGDAERGAAPADDPAGGDAGAPRVGEIGEDGPRRYPRLRGAGRWAAGLAKFDITGVFFATLFLCWSLTPSLLPRGWLYQGLIGGISAALGYGVGLVAGWAVRRVYLDRRPWWPLRRPRLHAVRVAVVLVCVVATIGMLILSSMWQRDLAALMGEQGASAGGYIRAGLVTVGVLAAVVTAARLLRDAAVGIGRVLSRRTGMPRAAAVAMGSVAVAAIVLVVVDEVLLRVTEGVTNRIFSANNEATPPGIEQPLQPERSGSGASLIPWDTLGYEGRYFVARGWRQDELQRQTGEPAKQPIRLYVGLDSAPTPQDRMRLLREEIARTGAFDREAVIVIPTTGTGWVNPTAAQAIELMYGGDTAIIASQYSYKPSAVSFLTDRDAAAEAGKRLIDTVHDEYEETVAGRPDGDRPELYVYGESLGVTAGEGAFESLADVRETVDGVLWVGPPNSSRLWRSIVTRRDPGTDEIEPTYAGGLVVRFANDAEDIRADELQEARGQGTWLKPRVLYIQHPSDPVVWWSTDLLLHRPAWLSETPGYDRLEAMRWFPLVTFWQVSADLAMAADVPDGHGHNYGTQMLDGWAAVAAPPGWTDGDTERTRVLLQRARDHQGPEK</sequence>
<feature type="region of interest" description="Disordered" evidence="1">
    <location>
        <begin position="31"/>
        <end position="59"/>
    </location>
</feature>
<dbReference type="OrthoDB" id="4397445at2"/>
<keyword evidence="2" id="KW-1133">Transmembrane helix</keyword>
<reference evidence="5 6" key="2">
    <citation type="submission" date="2019-07" db="EMBL/GenBank/DDBJ databases">
        <authorList>
            <person name="Huang Y."/>
        </authorList>
    </citation>
    <scope>NUCLEOTIDE SEQUENCE [LARGE SCALE GENOMIC DNA]</scope>
    <source>
        <strain evidence="5 6">HY188</strain>
    </source>
</reference>
<reference evidence="5 6" key="1">
    <citation type="submission" date="2019-07" db="EMBL/GenBank/DDBJ databases">
        <title>Tomitella cavernea sp. nov., an actinomycete isolated from soil.</title>
        <authorList>
            <person name="Cheng J."/>
        </authorList>
    </citation>
    <scope>NUCLEOTIDE SEQUENCE [LARGE SCALE GENOMIC DNA]</scope>
    <source>
        <strain evidence="5 6">HY188</strain>
    </source>
</reference>
<evidence type="ECO:0008006" key="7">
    <source>
        <dbReference type="Google" id="ProtNLM"/>
    </source>
</evidence>
<dbReference type="KEGG" id="toy:FO059_05245"/>
<evidence type="ECO:0000256" key="1">
    <source>
        <dbReference type="SAM" id="MobiDB-lite"/>
    </source>
</evidence>
<organism evidence="5 6">
    <name type="scientific">Tomitella fengzijianii</name>
    <dbReference type="NCBI Taxonomy" id="2597660"/>
    <lineage>
        <taxon>Bacteria</taxon>
        <taxon>Bacillati</taxon>
        <taxon>Actinomycetota</taxon>
        <taxon>Actinomycetes</taxon>
        <taxon>Mycobacteriales</taxon>
        <taxon>Tomitella</taxon>
    </lineage>
</organism>
<dbReference type="InterPro" id="IPR027787">
    <property type="entry name" value="Alpha/beta-hydrolase_catalytic"/>
</dbReference>
<name>A0A516X1G4_9ACTN</name>
<feature type="transmembrane region" description="Helical" evidence="2">
    <location>
        <begin position="230"/>
        <end position="248"/>
    </location>
</feature>
<evidence type="ECO:0000259" key="4">
    <source>
        <dbReference type="Pfam" id="PF15420"/>
    </source>
</evidence>
<gene>
    <name evidence="5" type="ORF">FO059_05245</name>
</gene>
<dbReference type="EMBL" id="CP041765">
    <property type="protein sequence ID" value="QDQ96857.1"/>
    <property type="molecule type" value="Genomic_DNA"/>
</dbReference>
<dbReference type="Pfam" id="PF15420">
    <property type="entry name" value="Abhydrolase_9_N"/>
    <property type="match status" value="1"/>
</dbReference>
<feature type="transmembrane region" description="Helical" evidence="2">
    <location>
        <begin position="107"/>
        <end position="128"/>
    </location>
</feature>
<feature type="domain" description="Alpha/beta-hydrolase N-terminal" evidence="4">
    <location>
        <begin position="94"/>
        <end position="307"/>
    </location>
</feature>
<proteinExistence type="predicted"/>
<feature type="transmembrane region" description="Helical" evidence="2">
    <location>
        <begin position="148"/>
        <end position="168"/>
    </location>
</feature>
<feature type="compositionally biased region" description="Low complexity" evidence="1">
    <location>
        <begin position="34"/>
        <end position="50"/>
    </location>
</feature>